<dbReference type="Gene3D" id="3.90.420.10">
    <property type="entry name" value="Oxidoreductase, molybdopterin-binding domain"/>
    <property type="match status" value="1"/>
</dbReference>
<dbReference type="InterPro" id="IPR036374">
    <property type="entry name" value="OxRdtase_Mopterin-bd_sf"/>
</dbReference>
<evidence type="ECO:0000313" key="2">
    <source>
        <dbReference type="Proteomes" id="UP001337723"/>
    </source>
</evidence>
<keyword evidence="2" id="KW-1185">Reference proteome</keyword>
<protein>
    <submittedName>
        <fullName evidence="1">Oxidoreductase</fullName>
    </submittedName>
</protein>
<accession>A0AA48KIE4</accession>
<gene>
    <name evidence="1" type="ORF">MACH21_18990</name>
</gene>
<dbReference type="KEGG" id="rmai:MACH21_18990"/>
<proteinExistence type="predicted"/>
<dbReference type="EMBL" id="AP027266">
    <property type="protein sequence ID" value="BDW85722.1"/>
    <property type="molecule type" value="Genomic_DNA"/>
</dbReference>
<dbReference type="Proteomes" id="UP001337723">
    <property type="component" value="Chromosome"/>
</dbReference>
<dbReference type="SUPFAM" id="SSF56524">
    <property type="entry name" value="Oxidoreductase molybdopterin-binding domain"/>
    <property type="match status" value="1"/>
</dbReference>
<evidence type="ECO:0000313" key="1">
    <source>
        <dbReference type="EMBL" id="BDW85722.1"/>
    </source>
</evidence>
<dbReference type="AlphaFoldDB" id="A0AA48KIE4"/>
<reference evidence="1 2" key="1">
    <citation type="submission" date="2023-01" db="EMBL/GenBank/DDBJ databases">
        <title>Complete genome sequence of Roseicyclus marinus strain Dej080120_10.</title>
        <authorList>
            <person name="Ueki S."/>
            <person name="Maruyama F."/>
        </authorList>
    </citation>
    <scope>NUCLEOTIDE SEQUENCE [LARGE SCALE GENOMIC DNA]</scope>
    <source>
        <strain evidence="1 2">Dej080120_10</strain>
    </source>
</reference>
<name>A0AA48KIE4_9RHOB</name>
<sequence>MVSLPLRAETILLTVSGAVEGGMQTYDDAALLALPQIEFETETIWTEGVQRFSGPSLAAVLEAAGAGPGDLTLRAINDYTVDMPRAVVEAGAPIVANRIGGEPFSRRDKGPLWIVFPYDADPRFRSESVYAYSVWQLTDITVG</sequence>
<organism evidence="1 2">
    <name type="scientific">Roseicyclus marinus</name>
    <dbReference type="NCBI Taxonomy" id="2161673"/>
    <lineage>
        <taxon>Bacteria</taxon>
        <taxon>Pseudomonadati</taxon>
        <taxon>Pseudomonadota</taxon>
        <taxon>Alphaproteobacteria</taxon>
        <taxon>Rhodobacterales</taxon>
        <taxon>Roseobacteraceae</taxon>
        <taxon>Roseicyclus</taxon>
    </lineage>
</organism>